<keyword evidence="2" id="KW-1015">Disulfide bond</keyword>
<feature type="non-terminal residue" evidence="4">
    <location>
        <position position="1"/>
    </location>
</feature>
<evidence type="ECO:0000259" key="3">
    <source>
        <dbReference type="PROSITE" id="PS50041"/>
    </source>
</evidence>
<feature type="domain" description="C-type lectin" evidence="3">
    <location>
        <begin position="8"/>
        <end position="83"/>
    </location>
</feature>
<organism evidence="4">
    <name type="scientific">marine metagenome</name>
    <dbReference type="NCBI Taxonomy" id="408172"/>
    <lineage>
        <taxon>unclassified sequences</taxon>
        <taxon>metagenomes</taxon>
        <taxon>ecological metagenomes</taxon>
    </lineage>
</organism>
<dbReference type="SUPFAM" id="SSF49899">
    <property type="entry name" value="Concanavalin A-like lectins/glucanases"/>
    <property type="match status" value="1"/>
</dbReference>
<dbReference type="InterPro" id="IPR001791">
    <property type="entry name" value="Laminin_G"/>
</dbReference>
<name>A0A382MXQ2_9ZZZZ</name>
<dbReference type="EMBL" id="UINC01095772">
    <property type="protein sequence ID" value="SVC52121.1"/>
    <property type="molecule type" value="Genomic_DNA"/>
</dbReference>
<dbReference type="InterPro" id="IPR006558">
    <property type="entry name" value="LamG-like"/>
</dbReference>
<gene>
    <name evidence="4" type="ORF">METZ01_LOCUS304975</name>
</gene>
<dbReference type="Gene3D" id="2.60.120.200">
    <property type="match status" value="1"/>
</dbReference>
<evidence type="ECO:0000256" key="1">
    <source>
        <dbReference type="ARBA" id="ARBA00022729"/>
    </source>
</evidence>
<sequence>ASIANEMGGYLISITSEEENTWAAANRDGLTNSWLGCSDATIEGQWAWESGEDFIYMNWANGEGSAGTSQNYGVFWPWETWADGWSLNNMTSKRFQVEFDEMPQWLNAALNPGLTIELWVRPTSGAAGEEQVIFSKGSDYDLRLNSSRNVVFSTFGSSITTESSLTFDNWHHIGIRRTEEEGDVSLYINGVLEITGTTASGTSSEAYLYIGGTPGGSYLRGNLDEIRFWNRYRSEEEFMMDVSVHRSYRRDGLVIDPSLVAFFDFDRGEGSLAVNKTGNNVAYFMPGTEEDPGPVWSEFSAPVWITDYTNSNGQYALKNIPYEQETGTTFRVYPDKAYHEFDNEYLTATLNQYGATAHGLNFSVINMMTVSGYVYQDT</sequence>
<dbReference type="InterPro" id="IPR016187">
    <property type="entry name" value="CTDL_fold"/>
</dbReference>
<dbReference type="SMART" id="SM00560">
    <property type="entry name" value="LamGL"/>
    <property type="match status" value="1"/>
</dbReference>
<dbReference type="InterPro" id="IPR013320">
    <property type="entry name" value="ConA-like_dom_sf"/>
</dbReference>
<proteinExistence type="predicted"/>
<reference evidence="4" key="1">
    <citation type="submission" date="2018-05" db="EMBL/GenBank/DDBJ databases">
        <authorList>
            <person name="Lanie J.A."/>
            <person name="Ng W.-L."/>
            <person name="Kazmierczak K.M."/>
            <person name="Andrzejewski T.M."/>
            <person name="Davidsen T.M."/>
            <person name="Wayne K.J."/>
            <person name="Tettelin H."/>
            <person name="Glass J.I."/>
            <person name="Rusch D."/>
            <person name="Podicherti R."/>
            <person name="Tsui H.-C.T."/>
            <person name="Winkler M.E."/>
        </authorList>
    </citation>
    <scope>NUCLEOTIDE SEQUENCE</scope>
</reference>
<feature type="non-terminal residue" evidence="4">
    <location>
        <position position="378"/>
    </location>
</feature>
<dbReference type="SUPFAM" id="SSF56436">
    <property type="entry name" value="C-type lectin-like"/>
    <property type="match status" value="1"/>
</dbReference>
<dbReference type="Gene3D" id="3.10.100.10">
    <property type="entry name" value="Mannose-Binding Protein A, subunit A"/>
    <property type="match status" value="1"/>
</dbReference>
<dbReference type="AlphaFoldDB" id="A0A382MXQ2"/>
<dbReference type="SMART" id="SM00282">
    <property type="entry name" value="LamG"/>
    <property type="match status" value="1"/>
</dbReference>
<evidence type="ECO:0000313" key="4">
    <source>
        <dbReference type="EMBL" id="SVC52121.1"/>
    </source>
</evidence>
<evidence type="ECO:0000256" key="2">
    <source>
        <dbReference type="ARBA" id="ARBA00023157"/>
    </source>
</evidence>
<accession>A0A382MXQ2</accession>
<dbReference type="InterPro" id="IPR016186">
    <property type="entry name" value="C-type_lectin-like/link_sf"/>
</dbReference>
<dbReference type="InterPro" id="IPR001304">
    <property type="entry name" value="C-type_lectin-like"/>
</dbReference>
<dbReference type="PROSITE" id="PS50041">
    <property type="entry name" value="C_TYPE_LECTIN_2"/>
    <property type="match status" value="1"/>
</dbReference>
<protein>
    <recommendedName>
        <fullName evidence="3">C-type lectin domain-containing protein</fullName>
    </recommendedName>
</protein>
<dbReference type="Pfam" id="PF13385">
    <property type="entry name" value="Laminin_G_3"/>
    <property type="match status" value="1"/>
</dbReference>
<keyword evidence="1" id="KW-0732">Signal</keyword>